<evidence type="ECO:0000256" key="7">
    <source>
        <dbReference type="ARBA" id="ARBA00022692"/>
    </source>
</evidence>
<dbReference type="GO" id="GO:0008270">
    <property type="term" value="F:zinc ion binding"/>
    <property type="evidence" value="ECO:0007669"/>
    <property type="project" value="UniProtKB-KW"/>
</dbReference>
<evidence type="ECO:0000256" key="5">
    <source>
        <dbReference type="ARBA" id="ARBA00012483"/>
    </source>
</evidence>
<evidence type="ECO:0000256" key="11">
    <source>
        <dbReference type="ARBA" id="ARBA00022824"/>
    </source>
</evidence>
<evidence type="ECO:0000256" key="9">
    <source>
        <dbReference type="ARBA" id="ARBA00022771"/>
    </source>
</evidence>
<dbReference type="EMBL" id="ML991772">
    <property type="protein sequence ID" value="KAF2239411.1"/>
    <property type="molecule type" value="Genomic_DNA"/>
</dbReference>
<feature type="region of interest" description="Disordered" evidence="16">
    <location>
        <begin position="358"/>
        <end position="384"/>
    </location>
</feature>
<protein>
    <recommendedName>
        <fullName evidence="5">RING-type E3 ubiquitin transferase</fullName>
        <ecNumber evidence="5">2.3.2.27</ecNumber>
    </recommendedName>
</protein>
<comment type="subcellular location">
    <subcellularLocation>
        <location evidence="2">Endoplasmic reticulum membrane</location>
        <topology evidence="2">Multi-pass membrane protein</topology>
    </subcellularLocation>
</comment>
<dbReference type="UniPathway" id="UPA00143"/>
<feature type="compositionally biased region" description="Polar residues" evidence="16">
    <location>
        <begin position="699"/>
        <end position="732"/>
    </location>
</feature>
<dbReference type="EC" id="2.3.2.27" evidence="5"/>
<feature type="transmembrane region" description="Helical" evidence="17">
    <location>
        <begin position="36"/>
        <end position="60"/>
    </location>
</feature>
<feature type="region of interest" description="Disordered" evidence="16">
    <location>
        <begin position="599"/>
        <end position="618"/>
    </location>
</feature>
<evidence type="ECO:0000256" key="13">
    <source>
        <dbReference type="ARBA" id="ARBA00022989"/>
    </source>
</evidence>
<comment type="pathway">
    <text evidence="3">Protein modification; protein ubiquitination.</text>
</comment>
<comment type="catalytic activity">
    <reaction evidence="1">
        <text>S-ubiquitinyl-[E2 ubiquitin-conjugating enzyme]-L-cysteine + [acceptor protein]-L-lysine = [E2 ubiquitin-conjugating enzyme]-L-cysteine + N(6)-ubiquitinyl-[acceptor protein]-L-lysine.</text>
        <dbReference type="EC" id="2.3.2.27"/>
    </reaction>
</comment>
<dbReference type="OrthoDB" id="7759664at2759"/>
<dbReference type="InterPro" id="IPR001841">
    <property type="entry name" value="Znf_RING"/>
</dbReference>
<feature type="compositionally biased region" description="Low complexity" evidence="16">
    <location>
        <begin position="680"/>
        <end position="698"/>
    </location>
</feature>
<dbReference type="AlphaFoldDB" id="A0A6A6HN43"/>
<evidence type="ECO:0000256" key="4">
    <source>
        <dbReference type="ARBA" id="ARBA00010089"/>
    </source>
</evidence>
<feature type="compositionally biased region" description="Low complexity" evidence="16">
    <location>
        <begin position="483"/>
        <end position="494"/>
    </location>
</feature>
<feature type="domain" description="RING-type" evidence="18">
    <location>
        <begin position="344"/>
        <end position="412"/>
    </location>
</feature>
<dbReference type="InterPro" id="IPR050731">
    <property type="entry name" value="HRD1_E3_ubiq-ligases"/>
</dbReference>
<evidence type="ECO:0000256" key="2">
    <source>
        <dbReference type="ARBA" id="ARBA00004477"/>
    </source>
</evidence>
<feature type="transmembrane region" description="Helical" evidence="17">
    <location>
        <begin position="98"/>
        <end position="118"/>
    </location>
</feature>
<feature type="region of interest" description="Disordered" evidence="16">
    <location>
        <begin position="481"/>
        <end position="511"/>
    </location>
</feature>
<keyword evidence="6" id="KW-0808">Transferase</keyword>
<dbReference type="SUPFAM" id="SSF57850">
    <property type="entry name" value="RING/U-box"/>
    <property type="match status" value="1"/>
</dbReference>
<evidence type="ECO:0000256" key="12">
    <source>
        <dbReference type="ARBA" id="ARBA00022833"/>
    </source>
</evidence>
<feature type="region of interest" description="Disordered" evidence="16">
    <location>
        <begin position="415"/>
        <end position="448"/>
    </location>
</feature>
<dbReference type="GO" id="GO:0061630">
    <property type="term" value="F:ubiquitin protein ligase activity"/>
    <property type="evidence" value="ECO:0007669"/>
    <property type="project" value="UniProtKB-EC"/>
</dbReference>
<dbReference type="Pfam" id="PF13639">
    <property type="entry name" value="zf-RING_2"/>
    <property type="match status" value="1"/>
</dbReference>
<feature type="compositionally biased region" description="Low complexity" evidence="16">
    <location>
        <begin position="417"/>
        <end position="448"/>
    </location>
</feature>
<evidence type="ECO:0000256" key="10">
    <source>
        <dbReference type="ARBA" id="ARBA00022786"/>
    </source>
</evidence>
<keyword evidence="8" id="KW-0479">Metal-binding</keyword>
<evidence type="ECO:0000256" key="8">
    <source>
        <dbReference type="ARBA" id="ARBA00022723"/>
    </source>
</evidence>
<dbReference type="InterPro" id="IPR058051">
    <property type="entry name" value="Znf_RING_synoviolin"/>
</dbReference>
<feature type="compositionally biased region" description="Polar residues" evidence="16">
    <location>
        <begin position="739"/>
        <end position="753"/>
    </location>
</feature>
<feature type="region of interest" description="Disordered" evidence="16">
    <location>
        <begin position="629"/>
        <end position="775"/>
    </location>
</feature>
<keyword evidence="14 17" id="KW-0472">Membrane</keyword>
<name>A0A6A6HN43_VIRVR</name>
<feature type="compositionally biased region" description="Low complexity" evidence="16">
    <location>
        <begin position="635"/>
        <end position="647"/>
    </location>
</feature>
<evidence type="ECO:0000313" key="20">
    <source>
        <dbReference type="Proteomes" id="UP000800092"/>
    </source>
</evidence>
<keyword evidence="7 17" id="KW-0812">Transmembrane</keyword>
<gene>
    <name evidence="19" type="ORF">EV356DRAFT_99017</name>
</gene>
<proteinExistence type="inferred from homology"/>
<evidence type="ECO:0000256" key="15">
    <source>
        <dbReference type="PROSITE-ProRule" id="PRU00175"/>
    </source>
</evidence>
<dbReference type="PANTHER" id="PTHR22763:SF184">
    <property type="entry name" value="E3 UBIQUITIN-PROTEIN LIGASE SYNOVIOLIN"/>
    <property type="match status" value="1"/>
</dbReference>
<keyword evidence="10" id="KW-0833">Ubl conjugation pathway</keyword>
<feature type="transmembrane region" description="Helical" evidence="17">
    <location>
        <begin position="278"/>
        <end position="298"/>
    </location>
</feature>
<keyword evidence="13 17" id="KW-1133">Transmembrane helix</keyword>
<dbReference type="InterPro" id="IPR057992">
    <property type="entry name" value="TPR_SYVN1_N"/>
</dbReference>
<dbReference type="PROSITE" id="PS50089">
    <property type="entry name" value="ZF_RING_2"/>
    <property type="match status" value="1"/>
</dbReference>
<dbReference type="InterPro" id="IPR013083">
    <property type="entry name" value="Znf_RING/FYVE/PHD"/>
</dbReference>
<reference evidence="19" key="1">
    <citation type="journal article" date="2020" name="Stud. Mycol.">
        <title>101 Dothideomycetes genomes: a test case for predicting lifestyles and emergence of pathogens.</title>
        <authorList>
            <person name="Haridas S."/>
            <person name="Albert R."/>
            <person name="Binder M."/>
            <person name="Bloem J."/>
            <person name="Labutti K."/>
            <person name="Salamov A."/>
            <person name="Andreopoulos B."/>
            <person name="Baker S."/>
            <person name="Barry K."/>
            <person name="Bills G."/>
            <person name="Bluhm B."/>
            <person name="Cannon C."/>
            <person name="Castanera R."/>
            <person name="Culley D."/>
            <person name="Daum C."/>
            <person name="Ezra D."/>
            <person name="Gonzalez J."/>
            <person name="Henrissat B."/>
            <person name="Kuo A."/>
            <person name="Liang C."/>
            <person name="Lipzen A."/>
            <person name="Lutzoni F."/>
            <person name="Magnuson J."/>
            <person name="Mondo S."/>
            <person name="Nolan M."/>
            <person name="Ohm R."/>
            <person name="Pangilinan J."/>
            <person name="Park H.-J."/>
            <person name="Ramirez L."/>
            <person name="Alfaro M."/>
            <person name="Sun H."/>
            <person name="Tritt A."/>
            <person name="Yoshinaga Y."/>
            <person name="Zwiers L.-H."/>
            <person name="Turgeon B."/>
            <person name="Goodwin S."/>
            <person name="Spatafora J."/>
            <person name="Crous P."/>
            <person name="Grigoriev I."/>
        </authorList>
    </citation>
    <scope>NUCLEOTIDE SEQUENCE</scope>
    <source>
        <strain evidence="19">Tuck. ex Michener</strain>
    </source>
</reference>
<evidence type="ECO:0000259" key="18">
    <source>
        <dbReference type="PROSITE" id="PS50089"/>
    </source>
</evidence>
<feature type="compositionally biased region" description="Polar residues" evidence="16">
    <location>
        <begin position="222"/>
        <end position="247"/>
    </location>
</feature>
<keyword evidence="12" id="KW-0862">Zinc</keyword>
<evidence type="ECO:0000256" key="17">
    <source>
        <dbReference type="SAM" id="Phobius"/>
    </source>
</evidence>
<keyword evidence="20" id="KW-1185">Reference proteome</keyword>
<organism evidence="19 20">
    <name type="scientific">Viridothelium virens</name>
    <name type="common">Speckled blister lichen</name>
    <name type="synonym">Trypethelium virens</name>
    <dbReference type="NCBI Taxonomy" id="1048519"/>
    <lineage>
        <taxon>Eukaryota</taxon>
        <taxon>Fungi</taxon>
        <taxon>Dikarya</taxon>
        <taxon>Ascomycota</taxon>
        <taxon>Pezizomycotina</taxon>
        <taxon>Dothideomycetes</taxon>
        <taxon>Dothideomycetes incertae sedis</taxon>
        <taxon>Trypetheliales</taxon>
        <taxon>Trypetheliaceae</taxon>
        <taxon>Viridothelium</taxon>
    </lineage>
</organism>
<dbReference type="SMART" id="SM00184">
    <property type="entry name" value="RING"/>
    <property type="match status" value="1"/>
</dbReference>
<feature type="region of interest" description="Disordered" evidence="16">
    <location>
        <begin position="215"/>
        <end position="253"/>
    </location>
</feature>
<dbReference type="Proteomes" id="UP000800092">
    <property type="component" value="Unassembled WGS sequence"/>
</dbReference>
<evidence type="ECO:0000256" key="6">
    <source>
        <dbReference type="ARBA" id="ARBA00022679"/>
    </source>
</evidence>
<evidence type="ECO:0000256" key="3">
    <source>
        <dbReference type="ARBA" id="ARBA00004906"/>
    </source>
</evidence>
<comment type="similarity">
    <text evidence="4">Belongs to the HRD1 family.</text>
</comment>
<dbReference type="Pfam" id="PF25563">
    <property type="entry name" value="TPR_SYVN1_N"/>
    <property type="match status" value="1"/>
</dbReference>
<accession>A0A6A6HN43</accession>
<feature type="transmembrane region" description="Helical" evidence="17">
    <location>
        <begin position="138"/>
        <end position="160"/>
    </location>
</feature>
<feature type="transmembrane region" description="Helical" evidence="17">
    <location>
        <begin position="172"/>
        <end position="195"/>
    </location>
</feature>
<dbReference type="GO" id="GO:0036503">
    <property type="term" value="P:ERAD pathway"/>
    <property type="evidence" value="ECO:0007669"/>
    <property type="project" value="TreeGrafter"/>
</dbReference>
<keyword evidence="11" id="KW-0256">Endoplasmic reticulum</keyword>
<evidence type="ECO:0000256" key="16">
    <source>
        <dbReference type="SAM" id="MobiDB-lite"/>
    </source>
</evidence>
<feature type="compositionally biased region" description="Polar residues" evidence="16">
    <location>
        <begin position="500"/>
        <end position="511"/>
    </location>
</feature>
<feature type="compositionally biased region" description="Polar residues" evidence="16">
    <location>
        <begin position="666"/>
        <end position="679"/>
    </location>
</feature>
<dbReference type="GO" id="GO:0043161">
    <property type="term" value="P:proteasome-mediated ubiquitin-dependent protein catabolic process"/>
    <property type="evidence" value="ECO:0007669"/>
    <property type="project" value="TreeGrafter"/>
</dbReference>
<evidence type="ECO:0000256" key="1">
    <source>
        <dbReference type="ARBA" id="ARBA00000900"/>
    </source>
</evidence>
<sequence>MRLAAYAGFSTAAAAAVVLRAFHERPNFYSASVYLAQSNACLMVLTNLVLLCAFAFLFGLQRLLFGPLRPIEVEQLYEKAWFAVTETCLAMTMFREEVGGWFLVMFVSLLFGKVWGWISEGRVDFLEQQPPSHPRLFHARLSTSLLLSMTFNMLMFRYCLDTVYVASRLGMMVMFAFEFALLFISSVSTSIHYAITLAETLIVWRQTKERLMQRRAEVRASNEATQQNDSSEAGTTAEANAPTQSPEDITEDDIEVPGWDDKGRWLFFLDLTTDFFKLVVYSAFFFILMFFFGLPIHIMRDVYMTARSFTKRIIDFLKYRQATKDMNERYPDATSEELSRESTCIICREDMRSWQAENNPAVPGTEQANGIPRPPQSSDERLRPKKLPCGHILHLGCLRSWLERQQMCPTCRRSVLAPSPASQPGAPGNANQQQGQNPNPDQNQRQQPQNRIRRFNLGPLNLQFGVLADDQWQNVWRNLDPRQQQQQHQTPAQGQTGGQRSQNSNTRTPSVPIQTQLRSIEQQIMQEIRGLNLTQQQLSNVLALQGELARLRIAQSRLQTGSAVPAPEQAIVHQPYQIPQGYYNHTINQPSIWTAAQPQQQTALGAGHPDLPTGLALPQGWTALPLQRVGAPQPATNSTSTAVTNSSMGSGNMPGAVSLPNDAPQGPSSSNTTHHTSQAVPIPQQSTVSSPSQPSVPTAESQTENSGPSSNVVSTPSAETSTNRSPWTSSSWGFEDSASRSGSENAASGSSTRARPVTIEDVPDAEAGPSNTSST</sequence>
<evidence type="ECO:0000256" key="14">
    <source>
        <dbReference type="ARBA" id="ARBA00023136"/>
    </source>
</evidence>
<dbReference type="GO" id="GO:0005789">
    <property type="term" value="C:endoplasmic reticulum membrane"/>
    <property type="evidence" value="ECO:0007669"/>
    <property type="project" value="UniProtKB-SubCell"/>
</dbReference>
<dbReference type="Gene3D" id="3.30.40.10">
    <property type="entry name" value="Zinc/RING finger domain, C3HC4 (zinc finger)"/>
    <property type="match status" value="1"/>
</dbReference>
<dbReference type="GO" id="GO:0016567">
    <property type="term" value="P:protein ubiquitination"/>
    <property type="evidence" value="ECO:0007669"/>
    <property type="project" value="UniProtKB-UniPathway"/>
</dbReference>
<dbReference type="CDD" id="cd16479">
    <property type="entry name" value="RING-H2_synoviolin"/>
    <property type="match status" value="1"/>
</dbReference>
<keyword evidence="9 15" id="KW-0863">Zinc-finger</keyword>
<dbReference type="PANTHER" id="PTHR22763">
    <property type="entry name" value="RING ZINC FINGER PROTEIN"/>
    <property type="match status" value="1"/>
</dbReference>
<evidence type="ECO:0000313" key="19">
    <source>
        <dbReference type="EMBL" id="KAF2239411.1"/>
    </source>
</evidence>